<evidence type="ECO:0000256" key="6">
    <source>
        <dbReference type="PROSITE-ProRule" id="PRU00433"/>
    </source>
</evidence>
<feature type="signal peptide" evidence="7">
    <location>
        <begin position="1"/>
        <end position="16"/>
    </location>
</feature>
<dbReference type="PROSITE" id="PS51007">
    <property type="entry name" value="CYTC"/>
    <property type="match status" value="1"/>
</dbReference>
<dbReference type="PANTHER" id="PTHR40942">
    <property type="match status" value="1"/>
</dbReference>
<dbReference type="RefSeq" id="WP_092342622.1">
    <property type="nucleotide sequence ID" value="NZ_FLSL01000087.1"/>
</dbReference>
<dbReference type="InterPro" id="IPR002323">
    <property type="entry name" value="Cyt_CIE"/>
</dbReference>
<evidence type="ECO:0000256" key="1">
    <source>
        <dbReference type="ARBA" id="ARBA00022448"/>
    </source>
</evidence>
<dbReference type="GO" id="GO:0005506">
    <property type="term" value="F:iron ion binding"/>
    <property type="evidence" value="ECO:0007669"/>
    <property type="project" value="InterPro"/>
</dbReference>
<dbReference type="Pfam" id="PF13442">
    <property type="entry name" value="Cytochrome_CBB3"/>
    <property type="match status" value="1"/>
</dbReference>
<keyword evidence="2 6" id="KW-0349">Heme</keyword>
<keyword evidence="4" id="KW-0249">Electron transport</keyword>
<evidence type="ECO:0000256" key="3">
    <source>
        <dbReference type="ARBA" id="ARBA00022723"/>
    </source>
</evidence>
<evidence type="ECO:0000256" key="7">
    <source>
        <dbReference type="SAM" id="SignalP"/>
    </source>
</evidence>
<proteinExistence type="predicted"/>
<organism evidence="9 10">
    <name type="scientific">Candidatus Ichthyocystis hellenicum</name>
    <dbReference type="NCBI Taxonomy" id="1561003"/>
    <lineage>
        <taxon>Bacteria</taxon>
        <taxon>Pseudomonadati</taxon>
        <taxon>Pseudomonadota</taxon>
        <taxon>Betaproteobacteria</taxon>
        <taxon>Burkholderiales</taxon>
        <taxon>Candidatus Ichthyocystis</taxon>
    </lineage>
</organism>
<sequence length="103" mass="11293">MIHLLRVLFYAGLFHCAVCFSSMTGQQVYQKVCMVCHAAGVAGAPRFGQKADWEKHKRPLSELYAHAINGYGVMPPRGGASITDEEVKAAVDYMLKSSGMDLK</sequence>
<reference evidence="10" key="1">
    <citation type="submission" date="2015-11" db="EMBL/GenBank/DDBJ databases">
        <authorList>
            <person name="Seth-Smith H.M.B."/>
        </authorList>
    </citation>
    <scope>NUCLEOTIDE SEQUENCE [LARGE SCALE GENOMIC DNA]</scope>
    <source>
        <strain evidence="10">2013Ark11</strain>
    </source>
</reference>
<dbReference type="PANTHER" id="PTHR40942:SF4">
    <property type="entry name" value="CYTOCHROME C5"/>
    <property type="match status" value="1"/>
</dbReference>
<keyword evidence="5 6" id="KW-0408">Iron</keyword>
<dbReference type="OrthoDB" id="9814708at2"/>
<dbReference type="PRINTS" id="PR00607">
    <property type="entry name" value="CYTCHROMECIE"/>
</dbReference>
<evidence type="ECO:0000313" key="10">
    <source>
        <dbReference type="Proteomes" id="UP000198651"/>
    </source>
</evidence>
<dbReference type="GO" id="GO:0020037">
    <property type="term" value="F:heme binding"/>
    <property type="evidence" value="ECO:0007669"/>
    <property type="project" value="InterPro"/>
</dbReference>
<feature type="domain" description="Cytochrome c" evidence="8">
    <location>
        <begin position="20"/>
        <end position="98"/>
    </location>
</feature>
<evidence type="ECO:0000259" key="8">
    <source>
        <dbReference type="PROSITE" id="PS51007"/>
    </source>
</evidence>
<evidence type="ECO:0000256" key="2">
    <source>
        <dbReference type="ARBA" id="ARBA00022617"/>
    </source>
</evidence>
<dbReference type="InterPro" id="IPR009056">
    <property type="entry name" value="Cyt_c-like_dom"/>
</dbReference>
<name>A0A0S4M231_9BURK</name>
<keyword evidence="1" id="KW-0813">Transport</keyword>
<gene>
    <name evidence="9" type="ORF">Ark11_0177</name>
</gene>
<dbReference type="STRING" id="1561003.Ark11_0177"/>
<dbReference type="Gene3D" id="1.10.760.10">
    <property type="entry name" value="Cytochrome c-like domain"/>
    <property type="match status" value="1"/>
</dbReference>
<dbReference type="AlphaFoldDB" id="A0A0S4M231"/>
<evidence type="ECO:0000256" key="5">
    <source>
        <dbReference type="ARBA" id="ARBA00023004"/>
    </source>
</evidence>
<dbReference type="EMBL" id="LN906597">
    <property type="protein sequence ID" value="CUT17036.1"/>
    <property type="molecule type" value="Genomic_DNA"/>
</dbReference>
<dbReference type="SUPFAM" id="SSF46626">
    <property type="entry name" value="Cytochrome c"/>
    <property type="match status" value="1"/>
</dbReference>
<keyword evidence="10" id="KW-1185">Reference proteome</keyword>
<dbReference type="InterPro" id="IPR036909">
    <property type="entry name" value="Cyt_c-like_dom_sf"/>
</dbReference>
<keyword evidence="7" id="KW-0732">Signal</keyword>
<evidence type="ECO:0000313" key="9">
    <source>
        <dbReference type="EMBL" id="CUT17036.1"/>
    </source>
</evidence>
<protein>
    <submittedName>
        <fullName evidence="9">Putative Cytochrome c oxidase, subunit III</fullName>
    </submittedName>
</protein>
<evidence type="ECO:0000256" key="4">
    <source>
        <dbReference type="ARBA" id="ARBA00022982"/>
    </source>
</evidence>
<accession>A0A0S4M231</accession>
<dbReference type="Proteomes" id="UP000198651">
    <property type="component" value="Chromosome I"/>
</dbReference>
<feature type="chain" id="PRO_5006624310" evidence="7">
    <location>
        <begin position="17"/>
        <end position="103"/>
    </location>
</feature>
<dbReference type="GO" id="GO:0009055">
    <property type="term" value="F:electron transfer activity"/>
    <property type="evidence" value="ECO:0007669"/>
    <property type="project" value="InterPro"/>
</dbReference>
<keyword evidence="3 6" id="KW-0479">Metal-binding</keyword>